<dbReference type="Gene3D" id="1.20.5.1500">
    <property type="match status" value="1"/>
</dbReference>
<comment type="similarity">
    <text evidence="1 2">Belongs to the nucleosome assembly protein (NAP) family.</text>
</comment>
<keyword evidence="5" id="KW-1185">Reference proteome</keyword>
<dbReference type="PANTHER" id="PTHR11875">
    <property type="entry name" value="TESTIS-SPECIFIC Y-ENCODED PROTEIN"/>
    <property type="match status" value="1"/>
</dbReference>
<comment type="caution">
    <text evidence="4">The sequence shown here is derived from an EMBL/GenBank/DDBJ whole genome shotgun (WGS) entry which is preliminary data.</text>
</comment>
<reference evidence="4" key="1">
    <citation type="journal article" date="2020" name="Ecol. Evol.">
        <title>Genome structure and content of the rice root-knot nematode (Meloidogyne graminicola).</title>
        <authorList>
            <person name="Phan N.T."/>
            <person name="Danchin E.G.J."/>
            <person name="Klopp C."/>
            <person name="Perfus-Barbeoch L."/>
            <person name="Kozlowski D.K."/>
            <person name="Koutsovoulos G.D."/>
            <person name="Lopez-Roques C."/>
            <person name="Bouchez O."/>
            <person name="Zahm M."/>
            <person name="Besnard G."/>
            <person name="Bellafiore S."/>
        </authorList>
    </citation>
    <scope>NUCLEOTIDE SEQUENCE</scope>
    <source>
        <strain evidence="4">VN-18</strain>
    </source>
</reference>
<evidence type="ECO:0000313" key="5">
    <source>
        <dbReference type="Proteomes" id="UP000605970"/>
    </source>
</evidence>
<feature type="compositionally biased region" description="Basic and acidic residues" evidence="3">
    <location>
        <begin position="333"/>
        <end position="343"/>
    </location>
</feature>
<evidence type="ECO:0000313" key="4">
    <source>
        <dbReference type="EMBL" id="KAF7633877.1"/>
    </source>
</evidence>
<protein>
    <recommendedName>
        <fullName evidence="6">Nucleosome assembly protein</fullName>
    </recommendedName>
</protein>
<feature type="compositionally biased region" description="Acidic residues" evidence="3">
    <location>
        <begin position="304"/>
        <end position="323"/>
    </location>
</feature>
<evidence type="ECO:0000256" key="3">
    <source>
        <dbReference type="SAM" id="MobiDB-lite"/>
    </source>
</evidence>
<dbReference type="GO" id="GO:0006334">
    <property type="term" value="P:nucleosome assembly"/>
    <property type="evidence" value="ECO:0007669"/>
    <property type="project" value="InterPro"/>
</dbReference>
<sequence>MNNKNKNLRDLLNADGYEENNEEHFAHHLSELSQPVLKRVRALKKLQLESLKIETEFYKKVYDLEKEFQPLFDEVNGKRRAIVIGEHEPTNDEADMPLLHGVTQETLEKIENSAPVEGGEPSKGIPGFWFNVLNSVDQISDMIKEYDQPILQHLVDITSESIANTPGFVVSFHFNNNPYFENSVLQKHYQLQIGLTDDDPFDYDGPTVVKSRGCEINWKAGKDVTQKVIKTKQKKGPNVGKFVTKMVHNESFFNFFENVEKSLEDNNLDTEEQDKIRDDFELGQILRDQVVTRAVLFFTGEITEEDDMDDYDDEEGEDDDGDENGINSDSDLSDGHEVISNKN</sequence>
<dbReference type="Proteomes" id="UP000605970">
    <property type="component" value="Unassembled WGS sequence"/>
</dbReference>
<evidence type="ECO:0000256" key="2">
    <source>
        <dbReference type="RuleBase" id="RU003876"/>
    </source>
</evidence>
<gene>
    <name evidence="4" type="ORF">Mgra_00006739</name>
</gene>
<dbReference type="AlphaFoldDB" id="A0A8S9ZKG5"/>
<evidence type="ECO:0000256" key="1">
    <source>
        <dbReference type="ARBA" id="ARBA00009947"/>
    </source>
</evidence>
<dbReference type="Gene3D" id="3.30.1120.90">
    <property type="entry name" value="Nucleosome assembly protein"/>
    <property type="match status" value="1"/>
</dbReference>
<dbReference type="EMBL" id="JABEBT010000068">
    <property type="protein sequence ID" value="KAF7633877.1"/>
    <property type="molecule type" value="Genomic_DNA"/>
</dbReference>
<feature type="region of interest" description="Disordered" evidence="3">
    <location>
        <begin position="304"/>
        <end position="343"/>
    </location>
</feature>
<dbReference type="SUPFAM" id="SSF143113">
    <property type="entry name" value="NAP-like"/>
    <property type="match status" value="1"/>
</dbReference>
<dbReference type="OrthoDB" id="27325at2759"/>
<accession>A0A8S9ZKG5</accession>
<name>A0A8S9ZKG5_9BILA</name>
<organism evidence="4 5">
    <name type="scientific">Meloidogyne graminicola</name>
    <dbReference type="NCBI Taxonomy" id="189291"/>
    <lineage>
        <taxon>Eukaryota</taxon>
        <taxon>Metazoa</taxon>
        <taxon>Ecdysozoa</taxon>
        <taxon>Nematoda</taxon>
        <taxon>Chromadorea</taxon>
        <taxon>Rhabditida</taxon>
        <taxon>Tylenchina</taxon>
        <taxon>Tylenchomorpha</taxon>
        <taxon>Tylenchoidea</taxon>
        <taxon>Meloidogynidae</taxon>
        <taxon>Meloidogyninae</taxon>
        <taxon>Meloidogyne</taxon>
    </lineage>
</organism>
<dbReference type="GO" id="GO:0005634">
    <property type="term" value="C:nucleus"/>
    <property type="evidence" value="ECO:0007669"/>
    <property type="project" value="InterPro"/>
</dbReference>
<evidence type="ECO:0008006" key="6">
    <source>
        <dbReference type="Google" id="ProtNLM"/>
    </source>
</evidence>
<dbReference type="Pfam" id="PF00956">
    <property type="entry name" value="NAP"/>
    <property type="match status" value="1"/>
</dbReference>
<dbReference type="InterPro" id="IPR037231">
    <property type="entry name" value="NAP-like_sf"/>
</dbReference>
<proteinExistence type="inferred from homology"/>
<dbReference type="InterPro" id="IPR002164">
    <property type="entry name" value="NAP_family"/>
</dbReference>